<feature type="transmembrane region" description="Helical" evidence="1">
    <location>
        <begin position="26"/>
        <end position="45"/>
    </location>
</feature>
<dbReference type="EMBL" id="FOZL01000001">
    <property type="protein sequence ID" value="SFS00296.1"/>
    <property type="molecule type" value="Genomic_DNA"/>
</dbReference>
<name>A0A1I6L9X8_9BACT</name>
<evidence type="ECO:0000256" key="1">
    <source>
        <dbReference type="SAM" id="Phobius"/>
    </source>
</evidence>
<keyword evidence="1" id="KW-0472">Membrane</keyword>
<dbReference type="InterPro" id="IPR013417">
    <property type="entry name" value="CHP02588"/>
</dbReference>
<keyword evidence="1" id="KW-1133">Transmembrane helix</keyword>
<organism evidence="2 3">
    <name type="scientific">Granulicella pectinivorans</name>
    <dbReference type="NCBI Taxonomy" id="474950"/>
    <lineage>
        <taxon>Bacteria</taxon>
        <taxon>Pseudomonadati</taxon>
        <taxon>Acidobacteriota</taxon>
        <taxon>Terriglobia</taxon>
        <taxon>Terriglobales</taxon>
        <taxon>Acidobacteriaceae</taxon>
        <taxon>Granulicella</taxon>
    </lineage>
</organism>
<evidence type="ECO:0000313" key="2">
    <source>
        <dbReference type="EMBL" id="SFS00296.1"/>
    </source>
</evidence>
<accession>A0A1I6L9X8</accession>
<proteinExistence type="predicted"/>
<evidence type="ECO:0000313" key="3">
    <source>
        <dbReference type="Proteomes" id="UP000199024"/>
    </source>
</evidence>
<dbReference type="Pfam" id="PF09624">
    <property type="entry name" value="DUF2393"/>
    <property type="match status" value="1"/>
</dbReference>
<keyword evidence="1" id="KW-0812">Transmembrane</keyword>
<protein>
    <recommendedName>
        <fullName evidence="4">DUF2393 domain-containing protein</fullName>
    </recommendedName>
</protein>
<dbReference type="Proteomes" id="UP000199024">
    <property type="component" value="Unassembled WGS sequence"/>
</dbReference>
<dbReference type="OrthoDB" id="120211at2"/>
<evidence type="ECO:0008006" key="4">
    <source>
        <dbReference type="Google" id="ProtNLM"/>
    </source>
</evidence>
<dbReference type="AlphaFoldDB" id="A0A1I6L9X8"/>
<keyword evidence="3" id="KW-1185">Reference proteome</keyword>
<sequence>MSDPIETPPSQLFAAPPSERGGFPKVPVLIAAGAVVLILAVVFLFSRGAKPVPPGTILPLDAYAANLPIADPVMSESTSLSGGKSTFIDGHIRNTGTKTVTGVTVQVLFRNDVAMPPQVETLPLPLIRTREPYVDTQPISAAPIAPGEDREFRLIFENINANWNVQIPEIHITGVTTK</sequence>
<gene>
    <name evidence="2" type="ORF">SAMN05421771_0469</name>
</gene>
<dbReference type="RefSeq" id="WP_089836237.1">
    <property type="nucleotide sequence ID" value="NZ_FOZL01000001.1"/>
</dbReference>
<reference evidence="2 3" key="1">
    <citation type="submission" date="2016-10" db="EMBL/GenBank/DDBJ databases">
        <authorList>
            <person name="de Groot N.N."/>
        </authorList>
    </citation>
    <scope>NUCLEOTIDE SEQUENCE [LARGE SCALE GENOMIC DNA]</scope>
    <source>
        <strain evidence="2 3">DSM 21001</strain>
    </source>
</reference>